<dbReference type="STRING" id="335973.SAMN04488693_10761"/>
<proteinExistence type="predicted"/>
<dbReference type="EMBL" id="FNDT01000007">
    <property type="protein sequence ID" value="SDI19535.1"/>
    <property type="molecule type" value="Genomic_DNA"/>
</dbReference>
<evidence type="ECO:0000313" key="3">
    <source>
        <dbReference type="Proteomes" id="UP000199258"/>
    </source>
</evidence>
<name>A0A1G8IKU8_9MICC</name>
<evidence type="ECO:0000259" key="1">
    <source>
        <dbReference type="Pfam" id="PF04480"/>
    </source>
</evidence>
<sequence>MDSGPESRLRLLIVGSGLPEPEVNQWILDANGRRVSRPDLMYREFCVAIEYEGEHHLVDANQWHSDINRDDRLRVMGWTVLRFTKMHLQPGSERASIERIRAAIRASQASSGHK</sequence>
<dbReference type="OrthoDB" id="3234479at2"/>
<dbReference type="InterPro" id="IPR007569">
    <property type="entry name" value="DUF559"/>
</dbReference>
<protein>
    <recommendedName>
        <fullName evidence="1">DUF559 domain-containing protein</fullName>
    </recommendedName>
</protein>
<dbReference type="Pfam" id="PF04480">
    <property type="entry name" value="DUF559"/>
    <property type="match status" value="1"/>
</dbReference>
<gene>
    <name evidence="2" type="ORF">SAMN04488693_10761</name>
</gene>
<dbReference type="RefSeq" id="WP_090586285.1">
    <property type="nucleotide sequence ID" value="NZ_FNDT01000007.1"/>
</dbReference>
<dbReference type="Gene3D" id="3.40.960.10">
    <property type="entry name" value="VSR Endonuclease"/>
    <property type="match status" value="1"/>
</dbReference>
<dbReference type="SUPFAM" id="SSF52980">
    <property type="entry name" value="Restriction endonuclease-like"/>
    <property type="match status" value="1"/>
</dbReference>
<accession>A0A1G8IKU8</accession>
<dbReference type="AlphaFoldDB" id="A0A1G8IKU8"/>
<keyword evidence="3" id="KW-1185">Reference proteome</keyword>
<reference evidence="2 3" key="1">
    <citation type="submission" date="2016-10" db="EMBL/GenBank/DDBJ databases">
        <authorList>
            <person name="de Groot N.N."/>
        </authorList>
    </citation>
    <scope>NUCLEOTIDE SEQUENCE [LARGE SCALE GENOMIC DNA]</scope>
    <source>
        <strain evidence="2 3">NP_1H</strain>
    </source>
</reference>
<evidence type="ECO:0000313" key="2">
    <source>
        <dbReference type="EMBL" id="SDI19535.1"/>
    </source>
</evidence>
<feature type="domain" description="DUF559" evidence="1">
    <location>
        <begin position="40"/>
        <end position="93"/>
    </location>
</feature>
<organism evidence="2 3">
    <name type="scientific">Arthrobacter subterraneus</name>
    <dbReference type="NCBI Taxonomy" id="335973"/>
    <lineage>
        <taxon>Bacteria</taxon>
        <taxon>Bacillati</taxon>
        <taxon>Actinomycetota</taxon>
        <taxon>Actinomycetes</taxon>
        <taxon>Micrococcales</taxon>
        <taxon>Micrococcaceae</taxon>
        <taxon>Arthrobacter</taxon>
    </lineage>
</organism>
<dbReference type="Proteomes" id="UP000199258">
    <property type="component" value="Unassembled WGS sequence"/>
</dbReference>
<dbReference type="InterPro" id="IPR011335">
    <property type="entry name" value="Restrct_endonuc-II-like"/>
</dbReference>